<organism evidence="14 15">
    <name type="scientific">Urochloa decumbens</name>
    <dbReference type="NCBI Taxonomy" id="240449"/>
    <lineage>
        <taxon>Eukaryota</taxon>
        <taxon>Viridiplantae</taxon>
        <taxon>Streptophyta</taxon>
        <taxon>Embryophyta</taxon>
        <taxon>Tracheophyta</taxon>
        <taxon>Spermatophyta</taxon>
        <taxon>Magnoliopsida</taxon>
        <taxon>Liliopsida</taxon>
        <taxon>Poales</taxon>
        <taxon>Poaceae</taxon>
        <taxon>PACMAD clade</taxon>
        <taxon>Panicoideae</taxon>
        <taxon>Panicodae</taxon>
        <taxon>Paniceae</taxon>
        <taxon>Melinidinae</taxon>
        <taxon>Urochloa</taxon>
    </lineage>
</organism>
<keyword evidence="7" id="KW-0732">Signal</keyword>
<dbReference type="InterPro" id="IPR013210">
    <property type="entry name" value="LRR_N_plant-typ"/>
</dbReference>
<evidence type="ECO:0000256" key="5">
    <source>
        <dbReference type="ARBA" id="ARBA00022626"/>
    </source>
</evidence>
<dbReference type="FunFam" id="3.80.10.10:FF:000383">
    <property type="entry name" value="Leucine-rich repeat receptor protein kinase EMS1"/>
    <property type="match status" value="1"/>
</dbReference>
<protein>
    <recommendedName>
        <fullName evidence="13">Leucine-rich repeat-containing N-terminal plant-type domain-containing protein</fullName>
    </recommendedName>
</protein>
<accession>A0ABC9AFW2</accession>
<evidence type="ECO:0000313" key="15">
    <source>
        <dbReference type="Proteomes" id="UP001497457"/>
    </source>
</evidence>
<dbReference type="SMART" id="SM00369">
    <property type="entry name" value="LRR_TYP"/>
    <property type="match status" value="9"/>
</dbReference>
<keyword evidence="4" id="KW-0433">Leucine-rich repeat</keyword>
<evidence type="ECO:0000256" key="3">
    <source>
        <dbReference type="ARBA" id="ARBA00022475"/>
    </source>
</evidence>
<dbReference type="SUPFAM" id="SSF52058">
    <property type="entry name" value="L domain-like"/>
    <property type="match status" value="3"/>
</dbReference>
<evidence type="ECO:0000256" key="8">
    <source>
        <dbReference type="ARBA" id="ARBA00022737"/>
    </source>
</evidence>
<dbReference type="Pfam" id="PF00560">
    <property type="entry name" value="LRR_1"/>
    <property type="match status" value="5"/>
</dbReference>
<dbReference type="PANTHER" id="PTHR48061:SF48">
    <property type="entry name" value="OS01G0162500 PROTEIN"/>
    <property type="match status" value="1"/>
</dbReference>
<dbReference type="InterPro" id="IPR032675">
    <property type="entry name" value="LRR_dom_sf"/>
</dbReference>
<reference evidence="14 15" key="2">
    <citation type="submission" date="2024-10" db="EMBL/GenBank/DDBJ databases">
        <authorList>
            <person name="Ryan C."/>
        </authorList>
    </citation>
    <scope>NUCLEOTIDE SEQUENCE [LARGE SCALE GENOMIC DNA]</scope>
</reference>
<dbReference type="AlphaFoldDB" id="A0ABC9AFW2"/>
<gene>
    <name evidence="14" type="ORF">URODEC1_LOCUS54496</name>
</gene>
<proteinExistence type="inferred from homology"/>
<evidence type="ECO:0000256" key="6">
    <source>
        <dbReference type="ARBA" id="ARBA00022692"/>
    </source>
</evidence>
<dbReference type="Gene3D" id="3.80.10.10">
    <property type="entry name" value="Ribonuclease Inhibitor"/>
    <property type="match status" value="4"/>
</dbReference>
<dbReference type="EMBL" id="OZ075130">
    <property type="protein sequence ID" value="CAL4978029.1"/>
    <property type="molecule type" value="Genomic_DNA"/>
</dbReference>
<dbReference type="PRINTS" id="PR00019">
    <property type="entry name" value="LEURICHRPT"/>
</dbReference>
<dbReference type="InterPro" id="IPR001611">
    <property type="entry name" value="Leu-rich_rpt"/>
</dbReference>
<evidence type="ECO:0000256" key="9">
    <source>
        <dbReference type="ARBA" id="ARBA00022989"/>
    </source>
</evidence>
<dbReference type="InterPro" id="IPR046956">
    <property type="entry name" value="RLP23-like"/>
</dbReference>
<evidence type="ECO:0000256" key="7">
    <source>
        <dbReference type="ARBA" id="ARBA00022729"/>
    </source>
</evidence>
<evidence type="ECO:0000256" key="11">
    <source>
        <dbReference type="ARBA" id="ARBA00023180"/>
    </source>
</evidence>
<dbReference type="Pfam" id="PF08263">
    <property type="entry name" value="LRRNT_2"/>
    <property type="match status" value="1"/>
</dbReference>
<evidence type="ECO:0000313" key="14">
    <source>
        <dbReference type="EMBL" id="CAL4978029.1"/>
    </source>
</evidence>
<keyword evidence="11" id="KW-0325">Glycoprotein</keyword>
<dbReference type="GO" id="GO:0005886">
    <property type="term" value="C:plasma membrane"/>
    <property type="evidence" value="ECO:0007669"/>
    <property type="project" value="UniProtKB-SubCell"/>
</dbReference>
<dbReference type="GO" id="GO:0009742">
    <property type="term" value="P:brassinosteroid mediated signaling pathway"/>
    <property type="evidence" value="ECO:0007669"/>
    <property type="project" value="UniProtKB-KW"/>
</dbReference>
<dbReference type="InterPro" id="IPR003591">
    <property type="entry name" value="Leu-rich_rpt_typical-subtyp"/>
</dbReference>
<dbReference type="PROSITE" id="PS51450">
    <property type="entry name" value="LRR"/>
    <property type="match status" value="3"/>
</dbReference>
<dbReference type="Proteomes" id="UP001497457">
    <property type="component" value="Chromosome 20rd"/>
</dbReference>
<evidence type="ECO:0000256" key="10">
    <source>
        <dbReference type="ARBA" id="ARBA00023136"/>
    </source>
</evidence>
<keyword evidence="3" id="KW-1003">Cell membrane</keyword>
<comment type="similarity">
    <text evidence="2">Belongs to the RLP family.</text>
</comment>
<sequence length="1061" mass="115834">MSPTSQAEAHHLATGLNHPNKAMSTAMAHHHGPQAAVVALHLLLQILLVMVCLILPSSAGGAFTGNNIAAAVAPVPCLQDQETALLRLKRSFTATADSITAFRSWTVGTDCCGWAGVHCGDADGYVTSLDLGDWGLESAGLDPALFDLTSLRYLNLACNNFNMSELPSIGFDRLTKLISLNLSTTNFSGQVPHSIGLLTNLVSLDLSVSFEILEEPDDTYMVFGLDDIEQLTVTNFTSLVANLTSLRELYLGYVDLSQSTDWCYALSTYARNLRVLSLPICNIYGPICGTLSDLRSLSVIDLQFSFLTGLVPDFIANYSFLSVLQLSYNNLEGWISPEIFEHKKLVTIDLHHNPKLSGSLPNISADSCLQNLLVGHTNFSGTIPSSIGKIKSLRRLGLNALGYSRDLPSSIGFSGNLPSSIGELKSLNTLKVSGFNLVGPIPAWITNLTSLEILQFSLCGLYGPIPSSIGHLIKLKTLAVVQCKASGRIPPHIFNMTQLEELALGSNNIIGTVELNSLWRLPNLSLLDLSNNKIVVLEGQDNSSMVSFPNIMFLKLASCSLTKFPSILKHLNDCIGLDLSNNQMHGVIPRWVWEKWSTDFDGNGGLFFLNLSHNKFTSVGYESFLPIYSVKLDLSFNMFEGPLPLPQYGSQVLDYSSNMFSSMQRNFSSQLRHTYVFKASRNNLSGNIPTSFCMVYEFLDLSYNTFDGSIPSCLMEDAKSLRVLNLKENQLDGELPDNINENCTLELLNISGNRIKGQLPRSLVACKGLEVLAIANNEITGSFPCWMSTLPRLQVLTLKQNNFFGLVTPSSAKDKITCGFPSLRILDLSSNNFSGTLNKEWLSKLTSMMVKVSNETFVMEYYAYQGEVYQLTTELTYKGSELQFDKTWRTLAFLDVSNNAFQGNIPADIGGLALLDVLNMSHNSFAGPIPSQLGHLVHLEALDLSSNELSGEIPLELASLDSLTTLNLSNNNLVGSIPQSTQFSTFTNSSFLENDGLCGPPLSKECVNTTSPNVHHSKRSVDIVLFLLAGLGFGVGFAIAIVVAWGIPIRKRSYRAGNAPS</sequence>
<keyword evidence="15" id="KW-1185">Reference proteome</keyword>
<keyword evidence="8" id="KW-0677">Repeat</keyword>
<keyword evidence="6 12" id="KW-0812">Transmembrane</keyword>
<name>A0ABC9AFW2_9POAL</name>
<feature type="transmembrane region" description="Helical" evidence="12">
    <location>
        <begin position="1023"/>
        <end position="1047"/>
    </location>
</feature>
<evidence type="ECO:0000259" key="13">
    <source>
        <dbReference type="Pfam" id="PF08263"/>
    </source>
</evidence>
<keyword evidence="10 12" id="KW-0472">Membrane</keyword>
<feature type="domain" description="Leucine-rich repeat-containing N-terminal plant-type" evidence="13">
    <location>
        <begin position="79"/>
        <end position="119"/>
    </location>
</feature>
<feature type="transmembrane region" description="Helical" evidence="12">
    <location>
        <begin position="35"/>
        <end position="56"/>
    </location>
</feature>
<evidence type="ECO:0000256" key="1">
    <source>
        <dbReference type="ARBA" id="ARBA00004251"/>
    </source>
</evidence>
<evidence type="ECO:0000256" key="12">
    <source>
        <dbReference type="SAM" id="Phobius"/>
    </source>
</evidence>
<comment type="subcellular location">
    <subcellularLocation>
        <location evidence="1">Cell membrane</location>
        <topology evidence="1">Single-pass type I membrane protein</topology>
    </subcellularLocation>
</comment>
<evidence type="ECO:0000256" key="4">
    <source>
        <dbReference type="ARBA" id="ARBA00022614"/>
    </source>
</evidence>
<dbReference type="FunFam" id="3.80.10.10:FF:000041">
    <property type="entry name" value="LRR receptor-like serine/threonine-protein kinase ERECTA"/>
    <property type="match status" value="1"/>
</dbReference>
<keyword evidence="5" id="KW-1070">Brassinosteroid signaling pathway</keyword>
<keyword evidence="9 12" id="KW-1133">Transmembrane helix</keyword>
<reference evidence="15" key="1">
    <citation type="submission" date="2024-06" db="EMBL/GenBank/DDBJ databases">
        <authorList>
            <person name="Ryan C."/>
        </authorList>
    </citation>
    <scope>NUCLEOTIDE SEQUENCE [LARGE SCALE GENOMIC DNA]</scope>
</reference>
<dbReference type="FunFam" id="3.80.10.10:FF:000111">
    <property type="entry name" value="LRR receptor-like serine/threonine-protein kinase ERECTA"/>
    <property type="match status" value="1"/>
</dbReference>
<evidence type="ECO:0000256" key="2">
    <source>
        <dbReference type="ARBA" id="ARBA00009592"/>
    </source>
</evidence>
<dbReference type="PANTHER" id="PTHR48061">
    <property type="entry name" value="LEUCINE-RICH REPEAT RECEPTOR PROTEIN KINASE EMS1-LIKE-RELATED"/>
    <property type="match status" value="1"/>
</dbReference>
<dbReference type="Pfam" id="PF13855">
    <property type="entry name" value="LRR_8"/>
    <property type="match status" value="2"/>
</dbReference>